<dbReference type="SUPFAM" id="SSF57667">
    <property type="entry name" value="beta-beta-alpha zinc fingers"/>
    <property type="match status" value="1"/>
</dbReference>
<protein>
    <recommendedName>
        <fullName evidence="7">C2H2-type domain-containing protein</fullName>
    </recommendedName>
</protein>
<keyword evidence="2 5" id="KW-0863">Zinc-finger</keyword>
<dbReference type="InterPro" id="IPR013729">
    <property type="entry name" value="MBF1_N"/>
</dbReference>
<dbReference type="Gene3D" id="3.30.160.60">
    <property type="entry name" value="Classic Zinc Finger"/>
    <property type="match status" value="2"/>
</dbReference>
<keyword evidence="9" id="KW-1185">Reference proteome</keyword>
<dbReference type="InterPro" id="IPR013087">
    <property type="entry name" value="Znf_C2H2_type"/>
</dbReference>
<dbReference type="PANTHER" id="PTHR10245:SF15">
    <property type="entry name" value="ENDOTHELIAL DIFFERENTIATION-RELATED FACTOR 1"/>
    <property type="match status" value="1"/>
</dbReference>
<evidence type="ECO:0000256" key="5">
    <source>
        <dbReference type="PROSITE-ProRule" id="PRU00042"/>
    </source>
</evidence>
<feature type="region of interest" description="Disordered" evidence="6">
    <location>
        <begin position="133"/>
        <end position="176"/>
    </location>
</feature>
<dbReference type="InterPro" id="IPR010982">
    <property type="entry name" value="Lambda_DNA-bd_dom_sf"/>
</dbReference>
<feature type="compositionally biased region" description="Low complexity" evidence="6">
    <location>
        <begin position="143"/>
        <end position="172"/>
    </location>
</feature>
<proteinExistence type="predicted"/>
<dbReference type="STRING" id="1047168.A0A0F4GZ20"/>
<feature type="compositionally biased region" description="Polar residues" evidence="6">
    <location>
        <begin position="8"/>
        <end position="45"/>
    </location>
</feature>
<dbReference type="EMBL" id="LAFY01000045">
    <property type="protein sequence ID" value="KJY02494.1"/>
    <property type="molecule type" value="Genomic_DNA"/>
</dbReference>
<dbReference type="GO" id="GO:0003677">
    <property type="term" value="F:DNA binding"/>
    <property type="evidence" value="ECO:0007669"/>
    <property type="project" value="UniProtKB-KW"/>
</dbReference>
<reference evidence="8 9" key="1">
    <citation type="submission" date="2015-03" db="EMBL/GenBank/DDBJ databases">
        <title>RNA-seq based gene annotation and comparative genomics of four Zymoseptoria species reveal species-specific pathogenicity related genes and transposable element activity.</title>
        <authorList>
            <person name="Grandaubert J."/>
            <person name="Bhattacharyya A."/>
            <person name="Stukenbrock E.H."/>
        </authorList>
    </citation>
    <scope>NUCLEOTIDE SEQUENCE [LARGE SCALE GENOMIC DNA]</scope>
    <source>
        <strain evidence="8 9">Zb18110</strain>
    </source>
</reference>
<comment type="caution">
    <text evidence="8">The sequence shown here is derived from an EMBL/GenBank/DDBJ whole genome shotgun (WGS) entry which is preliminary data.</text>
</comment>
<organism evidence="8 9">
    <name type="scientific">Zymoseptoria brevis</name>
    <dbReference type="NCBI Taxonomy" id="1047168"/>
    <lineage>
        <taxon>Eukaryota</taxon>
        <taxon>Fungi</taxon>
        <taxon>Dikarya</taxon>
        <taxon>Ascomycota</taxon>
        <taxon>Pezizomycotina</taxon>
        <taxon>Dothideomycetes</taxon>
        <taxon>Dothideomycetidae</taxon>
        <taxon>Mycosphaerellales</taxon>
        <taxon>Mycosphaerellaceae</taxon>
        <taxon>Zymoseptoria</taxon>
    </lineage>
</organism>
<name>A0A0F4GZ20_9PEZI</name>
<dbReference type="InterPro" id="IPR036236">
    <property type="entry name" value="Znf_C2H2_sf"/>
</dbReference>
<dbReference type="OrthoDB" id="10253401at2759"/>
<evidence type="ECO:0000256" key="6">
    <source>
        <dbReference type="SAM" id="MobiDB-lite"/>
    </source>
</evidence>
<dbReference type="AlphaFoldDB" id="A0A0F4GZ20"/>
<gene>
    <name evidence="8" type="ORF">TI39_contig48g00010</name>
</gene>
<dbReference type="FunFam" id="3.30.160.60:FF:000065">
    <property type="entry name" value="B-cell CLL/lymphoma 6, member B"/>
    <property type="match status" value="1"/>
</dbReference>
<evidence type="ECO:0000259" key="7">
    <source>
        <dbReference type="PROSITE" id="PS50157"/>
    </source>
</evidence>
<dbReference type="Pfam" id="PF00096">
    <property type="entry name" value="zf-C2H2"/>
    <property type="match status" value="2"/>
</dbReference>
<dbReference type="PANTHER" id="PTHR10245">
    <property type="entry name" value="ENDOTHELIAL DIFFERENTIATION-RELATED FACTOR 1 MULTIPROTEIN BRIDGING FACTOR 1"/>
    <property type="match status" value="1"/>
</dbReference>
<keyword evidence="1" id="KW-0479">Metal-binding</keyword>
<evidence type="ECO:0000313" key="9">
    <source>
        <dbReference type="Proteomes" id="UP000033647"/>
    </source>
</evidence>
<dbReference type="GO" id="GO:0008270">
    <property type="term" value="F:zinc ion binding"/>
    <property type="evidence" value="ECO:0007669"/>
    <property type="project" value="UniProtKB-KW"/>
</dbReference>
<dbReference type="Gene3D" id="1.10.260.40">
    <property type="entry name" value="lambda repressor-like DNA-binding domains"/>
    <property type="match status" value="1"/>
</dbReference>
<dbReference type="SMART" id="SM00355">
    <property type="entry name" value="ZnF_C2H2"/>
    <property type="match status" value="2"/>
</dbReference>
<dbReference type="SUPFAM" id="SSF47413">
    <property type="entry name" value="lambda repressor-like DNA-binding domains"/>
    <property type="match status" value="1"/>
</dbReference>
<keyword evidence="4" id="KW-0238">DNA-binding</keyword>
<feature type="compositionally biased region" description="Polar residues" evidence="6">
    <location>
        <begin position="53"/>
        <end position="69"/>
    </location>
</feature>
<evidence type="ECO:0000256" key="3">
    <source>
        <dbReference type="ARBA" id="ARBA00022833"/>
    </source>
</evidence>
<feature type="region of interest" description="Disordered" evidence="6">
    <location>
        <begin position="1"/>
        <end position="80"/>
    </location>
</feature>
<evidence type="ECO:0000256" key="2">
    <source>
        <dbReference type="ARBA" id="ARBA00022771"/>
    </source>
</evidence>
<evidence type="ECO:0000256" key="1">
    <source>
        <dbReference type="ARBA" id="ARBA00022723"/>
    </source>
</evidence>
<accession>A0A0F4GZ20</accession>
<keyword evidence="3" id="KW-0862">Zinc</keyword>
<evidence type="ECO:0000313" key="8">
    <source>
        <dbReference type="EMBL" id="KJY02494.1"/>
    </source>
</evidence>
<dbReference type="GO" id="GO:0005634">
    <property type="term" value="C:nucleus"/>
    <property type="evidence" value="ECO:0007669"/>
    <property type="project" value="TreeGrafter"/>
</dbReference>
<sequence length="393" mass="42503">MQYHMTDQAANEQNKQTPNDNAPQEQRHLSNATDGSASAGTQRTSSLERMETNRSMTPTDGSSTGSIKYTRTGRVSKAAKGQRIHHCNECGKTYTRAEHLRRHQQNHKPGAFPCDVEGCGRSFYREDLLTRHKIRHDDPLNPPSRRQSQASQSSNPNMGGPAPAPAQASGPGFVPATMAFDPNLTFSYTSSSGPSDGNSQQHSTSPRLYIFLYESTDQTRRALHDSRLTTPYTVNMSDDWESTTKIGSKVRGPGVATRETTIKGKSALNAAQRSGAIVGTEKKFATANTGSNPEGQRLTKVDRADGPVATKKVPDEVAKALQQARTKLKNQKGATMTQKDLANKANVDVAAVAALERTGADFPAMDVVLKLQKAANVRLTGSNIGDPMLGPKK</sequence>
<feature type="domain" description="C2H2-type" evidence="7">
    <location>
        <begin position="112"/>
        <end position="136"/>
    </location>
</feature>
<dbReference type="Proteomes" id="UP000033647">
    <property type="component" value="Unassembled WGS sequence"/>
</dbReference>
<dbReference type="Pfam" id="PF08523">
    <property type="entry name" value="MBF1"/>
    <property type="match status" value="1"/>
</dbReference>
<feature type="domain" description="C2H2-type" evidence="7">
    <location>
        <begin position="85"/>
        <end position="107"/>
    </location>
</feature>
<dbReference type="PROSITE" id="PS50157">
    <property type="entry name" value="ZINC_FINGER_C2H2_2"/>
    <property type="match status" value="2"/>
</dbReference>
<dbReference type="PROSITE" id="PS00028">
    <property type="entry name" value="ZINC_FINGER_C2H2_1"/>
    <property type="match status" value="2"/>
</dbReference>
<evidence type="ECO:0000256" key="4">
    <source>
        <dbReference type="ARBA" id="ARBA00023125"/>
    </source>
</evidence>